<keyword evidence="2" id="KW-1185">Reference proteome</keyword>
<reference evidence="1 2" key="1">
    <citation type="submission" date="2014-09" db="EMBL/GenBank/DDBJ databases">
        <authorList>
            <person name="Ellenberger Sabrina"/>
        </authorList>
    </citation>
    <scope>NUCLEOTIDE SEQUENCE [LARGE SCALE GENOMIC DNA]</scope>
    <source>
        <strain evidence="1 2">CBS 412.66</strain>
    </source>
</reference>
<dbReference type="OrthoDB" id="2289852at2759"/>
<dbReference type="AlphaFoldDB" id="A0A0B7NQH8"/>
<evidence type="ECO:0000313" key="2">
    <source>
        <dbReference type="Proteomes" id="UP000054107"/>
    </source>
</evidence>
<name>A0A0B7NQH8_9FUNG</name>
<dbReference type="Proteomes" id="UP000054107">
    <property type="component" value="Unassembled WGS sequence"/>
</dbReference>
<protein>
    <submittedName>
        <fullName evidence="1">Uncharacterized protein</fullName>
    </submittedName>
</protein>
<accession>A0A0B7NQH8</accession>
<evidence type="ECO:0000313" key="1">
    <source>
        <dbReference type="EMBL" id="CEP17568.1"/>
    </source>
</evidence>
<sequence>MKCPTCGGTDHARSSSKNCSERVKGKKEAFKEFTKAAVIKISLIKCCKYKSVVSEIQKLVAHITQVVFAGSIFANYYCLDQIQNKEVPSEINQNLIYQLFFVITGQGKKANDELQACFKKFCESIPNSFDLNEYKGQGYSTIIPSMAKQYETLVQAIMNQELVATYWKANAKDCKWQSYVDKNDENNSLDERTPAFWSKFDVTGAKHPTVPNVYGRPHHYLKWTHEIQREMSEKQFIQENVSQQTATPGYVYREQEPLKEKTKRREKKELELITISKLAPYIWLTYTQKTVPEQLL</sequence>
<gene>
    <name evidence="1" type="primary">PARPA_11866.1 scaffold 44722</name>
</gene>
<organism evidence="1 2">
    <name type="scientific">Parasitella parasitica</name>
    <dbReference type="NCBI Taxonomy" id="35722"/>
    <lineage>
        <taxon>Eukaryota</taxon>
        <taxon>Fungi</taxon>
        <taxon>Fungi incertae sedis</taxon>
        <taxon>Mucoromycota</taxon>
        <taxon>Mucoromycotina</taxon>
        <taxon>Mucoromycetes</taxon>
        <taxon>Mucorales</taxon>
        <taxon>Mucorineae</taxon>
        <taxon>Mucoraceae</taxon>
        <taxon>Parasitella</taxon>
    </lineage>
</organism>
<proteinExistence type="predicted"/>
<dbReference type="EMBL" id="LN733710">
    <property type="protein sequence ID" value="CEP17568.1"/>
    <property type="molecule type" value="Genomic_DNA"/>
</dbReference>